<dbReference type="Gene3D" id="2.60.40.10">
    <property type="entry name" value="Immunoglobulins"/>
    <property type="match status" value="1"/>
</dbReference>
<name>A0ABN8SXN9_9CNID</name>
<accession>A0ABN8SXN9</accession>
<protein>
    <recommendedName>
        <fullName evidence="1">Fibronectin type-III domain-containing protein</fullName>
    </recommendedName>
</protein>
<evidence type="ECO:0000313" key="3">
    <source>
        <dbReference type="Proteomes" id="UP001159427"/>
    </source>
</evidence>
<dbReference type="InterPro" id="IPR013320">
    <property type="entry name" value="ConA-like_dom_sf"/>
</dbReference>
<dbReference type="InterPro" id="IPR003961">
    <property type="entry name" value="FN3_dom"/>
</dbReference>
<evidence type="ECO:0000259" key="1">
    <source>
        <dbReference type="PROSITE" id="PS50853"/>
    </source>
</evidence>
<sequence>EDISGLYSAAEHYWNFDQSQVSQIADQRTGTGVTSHGSPELKDSPTNNALYLSGTSSLDLLEVTESSCLFDPSNCVTGFSITMFIKYRPRGSYSVNGTQMFFGNREGIQLNQGISIYYDETSKNVNVTVFGSSSYCYGTFELVKGSWTHLHVKWQNTGDLNVFLEGETNSIASVICGNIVTPLSTARIYSLGKVFFPIVYLDNLALWFTNKSPFIEPWNHIIGKENCVSSTTGRTNESQQFQDLRNDFIVQEGTLGTGLMSLKQCLMFDMLHNRVVFNLSRSDAGLQGKVRADVKITFSGKTTWNDTLILQDSLERNRFLESYASITNCSADDGCKIIFIRFFPVFCRGLAVITKGISSTSNSIGIEFNHVPGVDDSPDLMGYKVLYKQTDNDEWWQEIDKRGGWYRHQTISNLAPYTNYSIRVAPYSFKAGGLAGPIQVNATAEGGEGTF</sequence>
<comment type="caution">
    <text evidence="2">The sequence shown here is derived from an EMBL/GenBank/DDBJ whole genome shotgun (WGS) entry which is preliminary data.</text>
</comment>
<feature type="non-terminal residue" evidence="2">
    <location>
        <position position="1"/>
    </location>
</feature>
<dbReference type="CDD" id="cd00063">
    <property type="entry name" value="FN3"/>
    <property type="match status" value="1"/>
</dbReference>
<reference evidence="2 3" key="1">
    <citation type="submission" date="2022-05" db="EMBL/GenBank/DDBJ databases">
        <authorList>
            <consortium name="Genoscope - CEA"/>
            <person name="William W."/>
        </authorList>
    </citation>
    <scope>NUCLEOTIDE SEQUENCE [LARGE SCALE GENOMIC DNA]</scope>
</reference>
<proteinExistence type="predicted"/>
<gene>
    <name evidence="2" type="ORF">PEVE_00032176</name>
</gene>
<dbReference type="PROSITE" id="PS50853">
    <property type="entry name" value="FN3"/>
    <property type="match status" value="1"/>
</dbReference>
<dbReference type="Proteomes" id="UP001159427">
    <property type="component" value="Unassembled WGS sequence"/>
</dbReference>
<organism evidence="2 3">
    <name type="scientific">Porites evermanni</name>
    <dbReference type="NCBI Taxonomy" id="104178"/>
    <lineage>
        <taxon>Eukaryota</taxon>
        <taxon>Metazoa</taxon>
        <taxon>Cnidaria</taxon>
        <taxon>Anthozoa</taxon>
        <taxon>Hexacorallia</taxon>
        <taxon>Scleractinia</taxon>
        <taxon>Fungiina</taxon>
        <taxon>Poritidae</taxon>
        <taxon>Porites</taxon>
    </lineage>
</organism>
<feature type="domain" description="Fibronectin type-III" evidence="1">
    <location>
        <begin position="348"/>
        <end position="446"/>
    </location>
</feature>
<keyword evidence="3" id="KW-1185">Reference proteome</keyword>
<dbReference type="EMBL" id="CALNXI010004665">
    <property type="protein sequence ID" value="CAH3196261.1"/>
    <property type="molecule type" value="Genomic_DNA"/>
</dbReference>
<dbReference type="Gene3D" id="2.60.120.200">
    <property type="match status" value="1"/>
</dbReference>
<dbReference type="SUPFAM" id="SSF49265">
    <property type="entry name" value="Fibronectin type III"/>
    <property type="match status" value="1"/>
</dbReference>
<dbReference type="InterPro" id="IPR036116">
    <property type="entry name" value="FN3_sf"/>
</dbReference>
<dbReference type="SUPFAM" id="SSF49899">
    <property type="entry name" value="Concanavalin A-like lectins/glucanases"/>
    <property type="match status" value="1"/>
</dbReference>
<evidence type="ECO:0000313" key="2">
    <source>
        <dbReference type="EMBL" id="CAH3196261.1"/>
    </source>
</evidence>
<dbReference type="InterPro" id="IPR013783">
    <property type="entry name" value="Ig-like_fold"/>
</dbReference>